<comment type="caution">
    <text evidence="2">The sequence shown here is derived from an EMBL/GenBank/DDBJ whole genome shotgun (WGS) entry which is preliminary data.</text>
</comment>
<dbReference type="AlphaFoldDB" id="A0AAD7JV71"/>
<gene>
    <name evidence="2" type="ORF">B0H16DRAFT_1685418</name>
</gene>
<protein>
    <submittedName>
        <fullName evidence="2">Uncharacterized protein</fullName>
    </submittedName>
</protein>
<feature type="compositionally biased region" description="Low complexity" evidence="1">
    <location>
        <begin position="150"/>
        <end position="165"/>
    </location>
</feature>
<name>A0AAD7JV71_9AGAR</name>
<evidence type="ECO:0000313" key="3">
    <source>
        <dbReference type="Proteomes" id="UP001215598"/>
    </source>
</evidence>
<keyword evidence="3" id="KW-1185">Reference proteome</keyword>
<dbReference type="Proteomes" id="UP001215598">
    <property type="component" value="Unassembled WGS sequence"/>
</dbReference>
<evidence type="ECO:0000256" key="1">
    <source>
        <dbReference type="SAM" id="MobiDB-lite"/>
    </source>
</evidence>
<proteinExistence type="predicted"/>
<feature type="region of interest" description="Disordered" evidence="1">
    <location>
        <begin position="128"/>
        <end position="170"/>
    </location>
</feature>
<feature type="region of interest" description="Disordered" evidence="1">
    <location>
        <begin position="92"/>
        <end position="112"/>
    </location>
</feature>
<dbReference type="EMBL" id="JARKIB010000014">
    <property type="protein sequence ID" value="KAJ7772426.1"/>
    <property type="molecule type" value="Genomic_DNA"/>
</dbReference>
<sequence length="190" mass="21555">MLVLFPPWMRRSIPKKRSIKRPQCKPNDFCPADYSPYEETDLRWFALKRHSLEQALIFDSTSNPDYMGSNRPRTVTPPLPLFQATEPTVTKLLVPPPNSGNKPHRDRDPREKRQHNWGYVQYTAAAVTASSPPVSPRSHARRPGIQRTVLPSTSTAALSTSSSRPPLRHSVGAQALWPDYVRELNPDHDV</sequence>
<reference evidence="2" key="1">
    <citation type="submission" date="2023-03" db="EMBL/GenBank/DDBJ databases">
        <title>Massive genome expansion in bonnet fungi (Mycena s.s.) driven by repeated elements and novel gene families across ecological guilds.</title>
        <authorList>
            <consortium name="Lawrence Berkeley National Laboratory"/>
            <person name="Harder C.B."/>
            <person name="Miyauchi S."/>
            <person name="Viragh M."/>
            <person name="Kuo A."/>
            <person name="Thoen E."/>
            <person name="Andreopoulos B."/>
            <person name="Lu D."/>
            <person name="Skrede I."/>
            <person name="Drula E."/>
            <person name="Henrissat B."/>
            <person name="Morin E."/>
            <person name="Kohler A."/>
            <person name="Barry K."/>
            <person name="LaButti K."/>
            <person name="Morin E."/>
            <person name="Salamov A."/>
            <person name="Lipzen A."/>
            <person name="Mereny Z."/>
            <person name="Hegedus B."/>
            <person name="Baldrian P."/>
            <person name="Stursova M."/>
            <person name="Weitz H."/>
            <person name="Taylor A."/>
            <person name="Grigoriev I.V."/>
            <person name="Nagy L.G."/>
            <person name="Martin F."/>
            <person name="Kauserud H."/>
        </authorList>
    </citation>
    <scope>NUCLEOTIDE SEQUENCE</scope>
    <source>
        <strain evidence="2">CBHHK182m</strain>
    </source>
</reference>
<organism evidence="2 3">
    <name type="scientific">Mycena metata</name>
    <dbReference type="NCBI Taxonomy" id="1033252"/>
    <lineage>
        <taxon>Eukaryota</taxon>
        <taxon>Fungi</taxon>
        <taxon>Dikarya</taxon>
        <taxon>Basidiomycota</taxon>
        <taxon>Agaricomycotina</taxon>
        <taxon>Agaricomycetes</taxon>
        <taxon>Agaricomycetidae</taxon>
        <taxon>Agaricales</taxon>
        <taxon>Marasmiineae</taxon>
        <taxon>Mycenaceae</taxon>
        <taxon>Mycena</taxon>
    </lineage>
</organism>
<evidence type="ECO:0000313" key="2">
    <source>
        <dbReference type="EMBL" id="KAJ7772426.1"/>
    </source>
</evidence>
<accession>A0AAD7JV71</accession>